<dbReference type="EMBL" id="AP026073">
    <property type="protein sequence ID" value="BDM66937.1"/>
    <property type="molecule type" value="Genomic_DNA"/>
</dbReference>
<proteinExistence type="predicted"/>
<keyword evidence="2" id="KW-1185">Reference proteome</keyword>
<name>A0ABM7ZKW1_STRNI</name>
<evidence type="ECO:0000313" key="1">
    <source>
        <dbReference type="EMBL" id="BDM66937.1"/>
    </source>
</evidence>
<evidence type="ECO:0000313" key="2">
    <source>
        <dbReference type="Proteomes" id="UP001059597"/>
    </source>
</evidence>
<accession>A0ABM7ZKW1</accession>
<sequence>MRNVTTAWQWRFSCDPPGRRIGFTAAGRGRMRIRARGSGRQTRVRGLSEDPGSIGFAVPNMRLCRVARLIGKKNTGVQT</sequence>
<reference evidence="1" key="1">
    <citation type="submission" date="2022-06" db="EMBL/GenBank/DDBJ databases">
        <title>Complete genome sequence of Streptomyces nigrescens HEK616.</title>
        <authorList>
            <person name="Asamizu S."/>
            <person name="Onaka H."/>
        </authorList>
    </citation>
    <scope>NUCLEOTIDE SEQUENCE</scope>
    <source>
        <strain evidence="1">HEK616</strain>
    </source>
</reference>
<dbReference type="Proteomes" id="UP001059597">
    <property type="component" value="Chromosome"/>
</dbReference>
<organism evidence="1 2">
    <name type="scientific">Streptomyces nigrescens</name>
    <dbReference type="NCBI Taxonomy" id="1920"/>
    <lineage>
        <taxon>Bacteria</taxon>
        <taxon>Bacillati</taxon>
        <taxon>Actinomycetota</taxon>
        <taxon>Actinomycetes</taxon>
        <taxon>Kitasatosporales</taxon>
        <taxon>Streptomycetaceae</taxon>
        <taxon>Streptomyces</taxon>
    </lineage>
</organism>
<gene>
    <name evidence="1" type="ORF">HEK616_04240</name>
</gene>
<protein>
    <submittedName>
        <fullName evidence="1">Uncharacterized protein</fullName>
    </submittedName>
</protein>